<dbReference type="Proteomes" id="UP001215712">
    <property type="component" value="Unassembled WGS sequence"/>
</dbReference>
<gene>
    <name evidence="1" type="ORF">N7493_001206</name>
</gene>
<name>A0AAD6HTT4_9EURO</name>
<accession>A0AAD6HTT4</accession>
<dbReference type="AlphaFoldDB" id="A0AAD6HTT4"/>
<sequence length="964" mass="110971">MSFTPKERKRVEKLRRKHRIEFGGEVPPDEWPNSHRSTFSAVQRLGKTEFDTYAARAKTIEDAPWAADIKNNAEELSQRAKLCVRRNESTWRFACEPYALARLTSEVACKLCRKRVWRSEIEATTEGNSAKVEALRARQRKREPCRCSRDFRPRDLMEPVGLNRIFGHREDELIHHDSDIEQELQKATKPDAVYGLRQTRNIENLMNDRARVSRPANDSDMLVNEFLGEPPLDEEGDSLIFPFLLLEAKSGKSANSDWHSVQLQSAFPVRTLLCAQESLRDMSKPHANQQLQDPLLWLLMNRGEDWRICAASVNNNVPKKPGTVGATEYRIFDLWGGPITSKNGALQLLLIVDYIFEWARDIYREDILTKLRIVASGENDRASVIYPDTDIMSTMTSSHPGMVDKDHEDTHDSYNQGIKAFEALDSRHGIVRHATFVQSQYRCFFVTRDNVKTMLQSTQDQVRKVLARQIITRLQEVPLFMSWDCLNMMEKEWTGRSRISRWHHLDQVKFYASVTYASFILPNWTQVRELSVIAVAKDAYDDLVVASMYSPRRASSRPPVVKTECEIESLKSCVAKLHAGDTRHTLLTAIKRICLRVAGSGSQIAVVPCNGIPRDIVHYIYNDFKRGLIEPQESFVHTSTSFDQIHLSKSSLQPFDVGNLNISPDGCVLVYAESHPYDSPRQMSRVCVFFTDGPPNAPTPETLGSAIRNTFESYDVYHTSRWNRVANFRALGKDKDGKRWNLANSYGIFIQGFHFLNWISSLGCEPPVRQGSTRPGTSDDLFSRKFYAWREPDYIYTDISRRVFLIYKIVTKEVRYWRAIAKERKDQGIDCCDVCAREPEMADGLCYQCSEKFLKVNELWFQNALLGEQPIAYEPLEPDSPKYGRHKHFDFKGYEIKDINAKFEKHLNFYEGLDEEYNDLQDLQAQAVKFIAAHKEAEWPSRKRKRSIEALSELELDTTNDSES</sequence>
<protein>
    <submittedName>
        <fullName evidence="1">Uncharacterized protein</fullName>
    </submittedName>
</protein>
<dbReference type="EMBL" id="JAQJAN010000002">
    <property type="protein sequence ID" value="KAJ5738051.1"/>
    <property type="molecule type" value="Genomic_DNA"/>
</dbReference>
<organism evidence="1 2">
    <name type="scientific">Penicillium malachiteum</name>
    <dbReference type="NCBI Taxonomy" id="1324776"/>
    <lineage>
        <taxon>Eukaryota</taxon>
        <taxon>Fungi</taxon>
        <taxon>Dikarya</taxon>
        <taxon>Ascomycota</taxon>
        <taxon>Pezizomycotina</taxon>
        <taxon>Eurotiomycetes</taxon>
        <taxon>Eurotiomycetidae</taxon>
        <taxon>Eurotiales</taxon>
        <taxon>Aspergillaceae</taxon>
        <taxon>Penicillium</taxon>
    </lineage>
</organism>
<comment type="caution">
    <text evidence="1">The sequence shown here is derived from an EMBL/GenBank/DDBJ whole genome shotgun (WGS) entry which is preliminary data.</text>
</comment>
<reference evidence="1" key="1">
    <citation type="journal article" date="2023" name="IMA Fungus">
        <title>Comparative genomic study of the Penicillium genus elucidates a diverse pangenome and 15 lateral gene transfer events.</title>
        <authorList>
            <person name="Petersen C."/>
            <person name="Sorensen T."/>
            <person name="Nielsen M.R."/>
            <person name="Sondergaard T.E."/>
            <person name="Sorensen J.L."/>
            <person name="Fitzpatrick D.A."/>
            <person name="Frisvad J.C."/>
            <person name="Nielsen K.L."/>
        </authorList>
    </citation>
    <scope>NUCLEOTIDE SEQUENCE</scope>
    <source>
        <strain evidence="1">IBT 17514</strain>
    </source>
</reference>
<reference evidence="1" key="2">
    <citation type="submission" date="2023-01" db="EMBL/GenBank/DDBJ databases">
        <authorList>
            <person name="Petersen C."/>
        </authorList>
    </citation>
    <scope>NUCLEOTIDE SEQUENCE</scope>
    <source>
        <strain evidence="1">IBT 17514</strain>
    </source>
</reference>
<keyword evidence="2" id="KW-1185">Reference proteome</keyword>
<proteinExistence type="predicted"/>
<evidence type="ECO:0000313" key="2">
    <source>
        <dbReference type="Proteomes" id="UP001215712"/>
    </source>
</evidence>
<evidence type="ECO:0000313" key="1">
    <source>
        <dbReference type="EMBL" id="KAJ5738051.1"/>
    </source>
</evidence>